<dbReference type="AlphaFoldDB" id="A0A823A271"/>
<gene>
    <name evidence="2" type="ORF">HUJ06_018993</name>
</gene>
<keyword evidence="1" id="KW-0732">Signal</keyword>
<keyword evidence="3" id="KW-1185">Reference proteome</keyword>
<accession>A0A823A271</accession>
<reference evidence="2 3" key="1">
    <citation type="journal article" date="2020" name="Mol. Biol. Evol.">
        <title>Distinct Expression and Methylation Patterns for Genes with Different Fates following a Single Whole-Genome Duplication in Flowering Plants.</title>
        <authorList>
            <person name="Shi T."/>
            <person name="Rahmani R.S."/>
            <person name="Gugger P.F."/>
            <person name="Wang M."/>
            <person name="Li H."/>
            <person name="Zhang Y."/>
            <person name="Li Z."/>
            <person name="Wang Q."/>
            <person name="Van de Peer Y."/>
            <person name="Marchal K."/>
            <person name="Chen J."/>
        </authorList>
    </citation>
    <scope>NUCLEOTIDE SEQUENCE [LARGE SCALE GENOMIC DNA]</scope>
    <source>
        <tissue evidence="2">Leaf</tissue>
    </source>
</reference>
<feature type="chain" id="PRO_5047354097" evidence="1">
    <location>
        <begin position="22"/>
        <end position="61"/>
    </location>
</feature>
<sequence length="61" mass="7018">MSILFPSICVYLACYIICCNGVCTSCTHLTFVKKTSLLPIKKKKKTEEGIIWLFNIWESEK</sequence>
<proteinExistence type="predicted"/>
<evidence type="ECO:0000313" key="3">
    <source>
        <dbReference type="Proteomes" id="UP000607653"/>
    </source>
</evidence>
<dbReference type="EMBL" id="DUZY01000008">
    <property type="protein sequence ID" value="DAD49056.1"/>
    <property type="molecule type" value="Genomic_DNA"/>
</dbReference>
<dbReference type="Proteomes" id="UP000607653">
    <property type="component" value="Unassembled WGS sequence"/>
</dbReference>
<feature type="signal peptide" evidence="1">
    <location>
        <begin position="1"/>
        <end position="21"/>
    </location>
</feature>
<name>A0A823A271_NELNU</name>
<evidence type="ECO:0000313" key="2">
    <source>
        <dbReference type="EMBL" id="DAD49056.1"/>
    </source>
</evidence>
<evidence type="ECO:0000256" key="1">
    <source>
        <dbReference type="SAM" id="SignalP"/>
    </source>
</evidence>
<comment type="caution">
    <text evidence="2">The sequence shown here is derived from an EMBL/GenBank/DDBJ whole genome shotgun (WGS) entry which is preliminary data.</text>
</comment>
<organism evidence="2 3">
    <name type="scientific">Nelumbo nucifera</name>
    <name type="common">Sacred lotus</name>
    <dbReference type="NCBI Taxonomy" id="4432"/>
    <lineage>
        <taxon>Eukaryota</taxon>
        <taxon>Viridiplantae</taxon>
        <taxon>Streptophyta</taxon>
        <taxon>Embryophyta</taxon>
        <taxon>Tracheophyta</taxon>
        <taxon>Spermatophyta</taxon>
        <taxon>Magnoliopsida</taxon>
        <taxon>Proteales</taxon>
        <taxon>Nelumbonaceae</taxon>
        <taxon>Nelumbo</taxon>
    </lineage>
</organism>
<protein>
    <submittedName>
        <fullName evidence="2">Uncharacterized protein</fullName>
    </submittedName>
</protein>